<evidence type="ECO:0000256" key="2">
    <source>
        <dbReference type="HAMAP-Rule" id="MF_00055"/>
    </source>
</evidence>
<dbReference type="InterPro" id="IPR027623">
    <property type="entry name" value="AmmeMemoSam_A"/>
</dbReference>
<dbReference type="InterPro" id="IPR023473">
    <property type="entry name" value="AMMECR1"/>
</dbReference>
<name>A0A2C9CL31_KUEST</name>
<dbReference type="PANTHER" id="PTHR11060:SF0">
    <property type="entry name" value="PROTEIN MEMO1"/>
    <property type="match status" value="1"/>
</dbReference>
<dbReference type="NCBIfam" id="TIGR00296">
    <property type="entry name" value="TIGR00296 family protein"/>
    <property type="match status" value="1"/>
</dbReference>
<feature type="domain" description="AMMECR1" evidence="3">
    <location>
        <begin position="350"/>
        <end position="532"/>
    </location>
</feature>
<accession>A0A2C9CL31</accession>
<dbReference type="Gene3D" id="3.30.700.20">
    <property type="entry name" value="Hypothetical protein ph0010, domain 1"/>
    <property type="match status" value="1"/>
</dbReference>
<evidence type="ECO:0000313" key="4">
    <source>
        <dbReference type="EMBL" id="SOH05497.1"/>
    </source>
</evidence>
<dbReference type="InterPro" id="IPR027485">
    <property type="entry name" value="AMMECR1_N"/>
</dbReference>
<dbReference type="Pfam" id="PF01875">
    <property type="entry name" value="Memo"/>
    <property type="match status" value="1"/>
</dbReference>
<dbReference type="NCBIfam" id="TIGR04336">
    <property type="entry name" value="AmmeMemoSam_B"/>
    <property type="match status" value="1"/>
</dbReference>
<keyword evidence="5" id="KW-1185">Reference proteome</keyword>
<dbReference type="OrthoDB" id="9785549at2"/>
<dbReference type="NCBIfam" id="TIGR04335">
    <property type="entry name" value="AmmeMemoSam_A"/>
    <property type="match status" value="1"/>
</dbReference>
<dbReference type="Proteomes" id="UP000221734">
    <property type="component" value="Chromosome Kuenenia_stuttgartiensis_MBR1"/>
</dbReference>
<dbReference type="KEGG" id="kst:KSMBR1_3018"/>
<reference evidence="5" key="1">
    <citation type="submission" date="2017-10" db="EMBL/GenBank/DDBJ databases">
        <authorList>
            <person name="Frank J."/>
        </authorList>
    </citation>
    <scope>NUCLEOTIDE SEQUENCE [LARGE SCALE GENOMIC DNA]</scope>
</reference>
<dbReference type="Pfam" id="PF01871">
    <property type="entry name" value="AMMECR1"/>
    <property type="match status" value="1"/>
</dbReference>
<dbReference type="InterPro" id="IPR036071">
    <property type="entry name" value="AMMECR1_dom_sf"/>
</dbReference>
<protein>
    <recommendedName>
        <fullName evidence="2">MEMO1 family protein KSMBR1_3018</fullName>
    </recommendedName>
</protein>
<comment type="similarity">
    <text evidence="1 2">Belongs to the MEMO1 family.</text>
</comment>
<dbReference type="AlphaFoldDB" id="A0A2C9CL31"/>
<dbReference type="InterPro" id="IPR002737">
    <property type="entry name" value="MEMO1_fam"/>
</dbReference>
<proteinExistence type="inferred from homology"/>
<dbReference type="CDD" id="cd07361">
    <property type="entry name" value="MEMO_like"/>
    <property type="match status" value="1"/>
</dbReference>
<dbReference type="SUPFAM" id="SSF143447">
    <property type="entry name" value="AMMECR1-like"/>
    <property type="match status" value="1"/>
</dbReference>
<dbReference type="Gene3D" id="3.40.830.10">
    <property type="entry name" value="LigB-like"/>
    <property type="match status" value="1"/>
</dbReference>
<dbReference type="EMBL" id="LT934425">
    <property type="protein sequence ID" value="SOH05497.1"/>
    <property type="molecule type" value="Genomic_DNA"/>
</dbReference>
<dbReference type="HAMAP" id="MF_00055">
    <property type="entry name" value="MEMO1"/>
    <property type="match status" value="1"/>
</dbReference>
<sequence>MKHTMVIFTFFIFTLISSFSLLLAETEPPQTWESQVAGRFYPGNEAALKGQINEFLNEVSSQKSNGRPLAIISPHAGYVYSGQVAAYGYSAIKGHGFKRVIVLSPSHSGRRYRGASILKATSYKTPLGKISIDQEACDYLLNTSFTAESKNKRNSSPLKLFGDYDGAYKGEHSLEMQLPFLQMTLGDFNLVPIMIGILIDNDFDKVAEAIRPLLDDKTLLVVSSDFTHYGDAYRYVPFRENVEENIKILDYGAFEKILNKDFDGLREYRKQTGINACGILPISILLKLLPDSAKGQILHYDTSGHQTNNFVYSVSYASILFTKEAEIKSGEYHPQEKPQTEGQSICLSEKEKKTLLSLARNTLETYANTGASPEIDLQLFTQTPRLFEKYGVFVTLKEQGQLRGCIGYILPKTSLCQAVVENTINSSAKDNRFLPVTHEEMNDIDIEISVLSQPRKISGPEGFTVGQEGIVIRKGYANAVFLPHIAAEQGWDKTETLQHLCKKAGLPINAWRDNDMEFFVFTADIFHEAIGI</sequence>
<dbReference type="InterPro" id="IPR002733">
    <property type="entry name" value="AMMECR1_domain"/>
</dbReference>
<gene>
    <name evidence="4" type="ORF">KSMBR1_3018</name>
</gene>
<dbReference type="RefSeq" id="WP_099326073.1">
    <property type="nucleotide sequence ID" value="NZ_LT934425.1"/>
</dbReference>
<organism evidence="4 5">
    <name type="scientific">Kuenenia stuttgartiensis</name>
    <dbReference type="NCBI Taxonomy" id="174633"/>
    <lineage>
        <taxon>Bacteria</taxon>
        <taxon>Pseudomonadati</taxon>
        <taxon>Planctomycetota</taxon>
        <taxon>Candidatus Brocadiia</taxon>
        <taxon>Candidatus Brocadiales</taxon>
        <taxon>Candidatus Brocadiaceae</taxon>
        <taxon>Candidatus Kuenenia</taxon>
    </lineage>
</organism>
<evidence type="ECO:0000256" key="1">
    <source>
        <dbReference type="ARBA" id="ARBA00006315"/>
    </source>
</evidence>
<evidence type="ECO:0000259" key="3">
    <source>
        <dbReference type="PROSITE" id="PS51112"/>
    </source>
</evidence>
<evidence type="ECO:0000313" key="5">
    <source>
        <dbReference type="Proteomes" id="UP000221734"/>
    </source>
</evidence>
<dbReference type="PANTHER" id="PTHR11060">
    <property type="entry name" value="PROTEIN MEMO1"/>
    <property type="match status" value="1"/>
</dbReference>
<dbReference type="PROSITE" id="PS51112">
    <property type="entry name" value="AMMECR1"/>
    <property type="match status" value="1"/>
</dbReference>
<dbReference type="Gene3D" id="3.30.1490.150">
    <property type="entry name" value="Hypothetical protein ph0010, domain 2"/>
    <property type="match status" value="1"/>
</dbReference>